<evidence type="ECO:0000313" key="1">
    <source>
        <dbReference type="EMBL" id="MDP9651585.1"/>
    </source>
</evidence>
<comment type="caution">
    <text evidence="1">The sequence shown here is derived from an EMBL/GenBank/DDBJ whole genome shotgun (WGS) entry which is preliminary data.</text>
</comment>
<dbReference type="AlphaFoldDB" id="A0AB73INK7"/>
<accession>A0AB73INK7</accession>
<protein>
    <submittedName>
        <fullName evidence="1">Transposase-like protein</fullName>
    </submittedName>
</protein>
<gene>
    <name evidence="1" type="ORF">J2793_007060</name>
</gene>
<name>A0AB73INK7_9BURK</name>
<dbReference type="EMBL" id="JAURTK010000023">
    <property type="protein sequence ID" value="MDP9651585.1"/>
    <property type="molecule type" value="Genomic_DNA"/>
</dbReference>
<sequence>MYSYEDRVRAVELYLKLGKRAKATIRQLGYPTKNSFKAWCAEFESSGDLQKEYVRV</sequence>
<organism evidence="1 2">
    <name type="scientific">Paraburkholderia caledonica</name>
    <dbReference type="NCBI Taxonomy" id="134536"/>
    <lineage>
        <taxon>Bacteria</taxon>
        <taxon>Pseudomonadati</taxon>
        <taxon>Pseudomonadota</taxon>
        <taxon>Betaproteobacteria</taxon>
        <taxon>Burkholderiales</taxon>
        <taxon>Burkholderiaceae</taxon>
        <taxon>Paraburkholderia</taxon>
    </lineage>
</organism>
<proteinExistence type="predicted"/>
<dbReference type="Proteomes" id="UP001229486">
    <property type="component" value="Unassembled WGS sequence"/>
</dbReference>
<reference evidence="1" key="1">
    <citation type="submission" date="2023-07" db="EMBL/GenBank/DDBJ databases">
        <title>Sorghum-associated microbial communities from plants grown in Nebraska, USA.</title>
        <authorList>
            <person name="Schachtman D."/>
        </authorList>
    </citation>
    <scope>NUCLEOTIDE SEQUENCE</scope>
    <source>
        <strain evidence="1">DS1061</strain>
    </source>
</reference>
<evidence type="ECO:0000313" key="2">
    <source>
        <dbReference type="Proteomes" id="UP001229486"/>
    </source>
</evidence>